<name>A0A0C9NL74_SPHPI</name>
<evidence type="ECO:0000256" key="1">
    <source>
        <dbReference type="SAM" id="MobiDB-lite"/>
    </source>
</evidence>
<dbReference type="AlphaFoldDB" id="A0A0C9NL74"/>
<gene>
    <name evidence="2" type="ORF">SP6_57_00210</name>
</gene>
<evidence type="ECO:0000313" key="2">
    <source>
        <dbReference type="EMBL" id="GAN15403.1"/>
    </source>
</evidence>
<feature type="region of interest" description="Disordered" evidence="1">
    <location>
        <begin position="22"/>
        <end position="72"/>
    </location>
</feature>
<proteinExistence type="predicted"/>
<protein>
    <submittedName>
        <fullName evidence="2">DNA, contig: SP657</fullName>
    </submittedName>
</protein>
<evidence type="ECO:0000313" key="3">
    <source>
        <dbReference type="Proteomes" id="UP000032025"/>
    </source>
</evidence>
<sequence length="72" mass="7516">MIPPGHGGGVWELWLAPGKPRLRQGHNLAPAPQAGGGGAPQMARVVESPLHHRSAVRKPKLTPPLPVPGRTA</sequence>
<dbReference type="EMBL" id="BBJS01000057">
    <property type="protein sequence ID" value="GAN15403.1"/>
    <property type="molecule type" value="Genomic_DNA"/>
</dbReference>
<dbReference type="Proteomes" id="UP000032025">
    <property type="component" value="Unassembled WGS sequence"/>
</dbReference>
<feature type="compositionally biased region" description="Pro residues" evidence="1">
    <location>
        <begin position="61"/>
        <end position="72"/>
    </location>
</feature>
<organism evidence="2 3">
    <name type="scientific">Sphingomonas paucimobilis NBRC 13935</name>
    <dbReference type="NCBI Taxonomy" id="1219050"/>
    <lineage>
        <taxon>Bacteria</taxon>
        <taxon>Pseudomonadati</taxon>
        <taxon>Pseudomonadota</taxon>
        <taxon>Alphaproteobacteria</taxon>
        <taxon>Sphingomonadales</taxon>
        <taxon>Sphingomonadaceae</taxon>
        <taxon>Sphingomonas</taxon>
    </lineage>
</organism>
<reference evidence="2 3" key="1">
    <citation type="submission" date="2014-08" db="EMBL/GenBank/DDBJ databases">
        <title>Whole genome shotgun sequence of Sphingomonas paucimobilis NBRC 13935.</title>
        <authorList>
            <person name="Hosoyama A."/>
            <person name="Hashimoto M."/>
            <person name="Hosoyama Y."/>
            <person name="Noguchi M."/>
            <person name="Uohara A."/>
            <person name="Ohji S."/>
            <person name="Katano-Makiyama Y."/>
            <person name="Ichikawa N."/>
            <person name="Kimura A."/>
            <person name="Yamazoe A."/>
            <person name="Fujita N."/>
        </authorList>
    </citation>
    <scope>NUCLEOTIDE SEQUENCE [LARGE SCALE GENOMIC DNA]</scope>
    <source>
        <strain evidence="2 3">NBRC 13935</strain>
    </source>
</reference>
<keyword evidence="3" id="KW-1185">Reference proteome</keyword>
<accession>A0A0C9NL74</accession>
<feature type="compositionally biased region" description="Basic residues" evidence="1">
    <location>
        <begin position="51"/>
        <end position="60"/>
    </location>
</feature>
<comment type="caution">
    <text evidence="2">The sequence shown here is derived from an EMBL/GenBank/DDBJ whole genome shotgun (WGS) entry which is preliminary data.</text>
</comment>